<dbReference type="GO" id="GO:0008932">
    <property type="term" value="F:lytic endotransglycosylase activity"/>
    <property type="evidence" value="ECO:0007669"/>
    <property type="project" value="UniProtKB-UniRule"/>
</dbReference>
<evidence type="ECO:0000256" key="1">
    <source>
        <dbReference type="ARBA" id="ARBA00022475"/>
    </source>
</evidence>
<keyword evidence="3 7" id="KW-1133">Transmembrane helix</keyword>
<dbReference type="Proteomes" id="UP000321429">
    <property type="component" value="Unassembled WGS sequence"/>
</dbReference>
<keyword evidence="6 7" id="KW-0961">Cell wall biogenesis/degradation</keyword>
<comment type="catalytic activity">
    <reaction evidence="7">
        <text>a peptidoglycan chain = a peptidoglycan chain with N-acetyl-1,6-anhydromuramyl-[peptide] at the reducing end + a peptidoglycan chain with N-acetylglucosamine at the non-reducing end.</text>
        <dbReference type="EC" id="4.2.2.29"/>
    </reaction>
</comment>
<gene>
    <name evidence="7" type="primary">mltG</name>
    <name evidence="8" type="ORF">LSI01_06420</name>
</gene>
<dbReference type="GO" id="GO:0071555">
    <property type="term" value="P:cell wall organization"/>
    <property type="evidence" value="ECO:0007669"/>
    <property type="project" value="UniProtKB-KW"/>
</dbReference>
<dbReference type="EC" id="4.2.2.29" evidence="7"/>
<keyword evidence="1 7" id="KW-1003">Cell membrane</keyword>
<dbReference type="RefSeq" id="WP_057811013.1">
    <property type="nucleotide sequence ID" value="NZ_BJUD01000008.1"/>
</dbReference>
<evidence type="ECO:0000256" key="5">
    <source>
        <dbReference type="ARBA" id="ARBA00023239"/>
    </source>
</evidence>
<evidence type="ECO:0000256" key="6">
    <source>
        <dbReference type="ARBA" id="ARBA00023316"/>
    </source>
</evidence>
<name>A0A510VQL0_9LACO</name>
<dbReference type="Pfam" id="PF02618">
    <property type="entry name" value="YceG"/>
    <property type="match status" value="1"/>
</dbReference>
<proteinExistence type="inferred from homology"/>
<evidence type="ECO:0000256" key="7">
    <source>
        <dbReference type="HAMAP-Rule" id="MF_02065"/>
    </source>
</evidence>
<protein>
    <recommendedName>
        <fullName evidence="7">Endolytic murein transglycosylase</fullName>
        <ecNumber evidence="7">4.2.2.29</ecNumber>
    </recommendedName>
    <alternativeName>
        <fullName evidence="7">Peptidoglycan lytic transglycosylase</fullName>
    </alternativeName>
    <alternativeName>
        <fullName evidence="7">Peptidoglycan polymerization terminase</fullName>
    </alternativeName>
</protein>
<dbReference type="InterPro" id="IPR003770">
    <property type="entry name" value="MLTG-like"/>
</dbReference>
<feature type="transmembrane region" description="Helical" evidence="7">
    <location>
        <begin position="16"/>
        <end position="35"/>
    </location>
</feature>
<dbReference type="HAMAP" id="MF_02065">
    <property type="entry name" value="MltG"/>
    <property type="match status" value="1"/>
</dbReference>
<dbReference type="AlphaFoldDB" id="A0A510VQL0"/>
<feature type="site" description="Important for catalytic activity" evidence="7">
    <location>
        <position position="252"/>
    </location>
</feature>
<reference evidence="8 9" key="1">
    <citation type="submission" date="2019-07" db="EMBL/GenBank/DDBJ databases">
        <title>Whole genome shotgun sequence of Lactobacillus siliginis NBRC 101315.</title>
        <authorList>
            <person name="Hosoyama A."/>
            <person name="Uohara A."/>
            <person name="Ohji S."/>
            <person name="Ichikawa N."/>
        </authorList>
    </citation>
    <scope>NUCLEOTIDE SEQUENCE [LARGE SCALE GENOMIC DNA]</scope>
    <source>
        <strain evidence="8 9">NBRC 101315</strain>
    </source>
</reference>
<keyword evidence="5 7" id="KW-0456">Lyase</keyword>
<organism evidence="8 9">
    <name type="scientific">Furfurilactobacillus siliginis</name>
    <dbReference type="NCBI Taxonomy" id="348151"/>
    <lineage>
        <taxon>Bacteria</taxon>
        <taxon>Bacillati</taxon>
        <taxon>Bacillota</taxon>
        <taxon>Bacilli</taxon>
        <taxon>Lactobacillales</taxon>
        <taxon>Lactobacillaceae</taxon>
        <taxon>Furfurilactobacillus</taxon>
    </lineage>
</organism>
<evidence type="ECO:0000313" key="9">
    <source>
        <dbReference type="Proteomes" id="UP000321429"/>
    </source>
</evidence>
<comment type="similarity">
    <text evidence="7">Belongs to the transglycosylase MltG family.</text>
</comment>
<dbReference type="Gene3D" id="3.30.160.60">
    <property type="entry name" value="Classic Zinc Finger"/>
    <property type="match status" value="1"/>
</dbReference>
<comment type="function">
    <text evidence="7">Functions as a peptidoglycan terminase that cleaves nascent peptidoglycan strands endolytically to terminate their elongation.</text>
</comment>
<dbReference type="PANTHER" id="PTHR30518">
    <property type="entry name" value="ENDOLYTIC MUREIN TRANSGLYCOSYLASE"/>
    <property type="match status" value="1"/>
</dbReference>
<keyword evidence="4 7" id="KW-0472">Membrane</keyword>
<dbReference type="OrthoDB" id="9814591at2"/>
<comment type="caution">
    <text evidence="8">The sequence shown here is derived from an EMBL/GenBank/DDBJ whole genome shotgun (WGS) entry which is preliminary data.</text>
</comment>
<evidence type="ECO:0000313" key="8">
    <source>
        <dbReference type="EMBL" id="GEK28331.1"/>
    </source>
</evidence>
<evidence type="ECO:0000256" key="2">
    <source>
        <dbReference type="ARBA" id="ARBA00022692"/>
    </source>
</evidence>
<evidence type="ECO:0000256" key="4">
    <source>
        <dbReference type="ARBA" id="ARBA00023136"/>
    </source>
</evidence>
<dbReference type="GO" id="GO:0005886">
    <property type="term" value="C:plasma membrane"/>
    <property type="evidence" value="ECO:0007669"/>
    <property type="project" value="UniProtKB-SubCell"/>
</dbReference>
<dbReference type="GO" id="GO:0009252">
    <property type="term" value="P:peptidoglycan biosynthetic process"/>
    <property type="evidence" value="ECO:0007669"/>
    <property type="project" value="UniProtKB-UniRule"/>
</dbReference>
<comment type="subcellular location">
    <subcellularLocation>
        <location evidence="7">Cell membrane</location>
        <topology evidence="7">Single-pass membrane protein</topology>
    </subcellularLocation>
</comment>
<dbReference type="NCBIfam" id="TIGR00247">
    <property type="entry name" value="endolytic transglycosylase MltG"/>
    <property type="match status" value="1"/>
</dbReference>
<evidence type="ECO:0000256" key="3">
    <source>
        <dbReference type="ARBA" id="ARBA00022989"/>
    </source>
</evidence>
<keyword evidence="2 7" id="KW-0812">Transmembrane</keyword>
<dbReference type="EMBL" id="BJUD01000008">
    <property type="protein sequence ID" value="GEK28331.1"/>
    <property type="molecule type" value="Genomic_DNA"/>
</dbReference>
<sequence>MQRSTRRRQRSHTGRNWMIGIFVAIVVVIIGVVVGRNLSYKNSLKAVDPDSHKKVQIEVQQGATADQVAGELQKAGAIKDAGNFTKYISDNNLADFKAGYFVVGKNMTAKQVATKLNGVGSDTPLLTTSKNALLIREGESIDQIGTSLAKHSKYTKAEFLALMKDTSFVSQLAKQYPELLNSSMSSTGVRYHLEGYLFPAVYDTKKPKSLKALVEQMVVATNQRVQPYLAQFQEENLTVQQAMTLASLAQKEANTPADMAKVAGVFFNRDKANMPMQSDVSVQYALQQHKPNLSLDDLKVDSPYNLYANTGYGPGPFNNPGLAAIKAVAQPTDESEGYLYFVANMKTGKIHYSKTLDEQNAYTAKYQDDNSKQK</sequence>
<dbReference type="CDD" id="cd08010">
    <property type="entry name" value="MltG_like"/>
    <property type="match status" value="1"/>
</dbReference>
<accession>A0A510VQL0</accession>
<dbReference type="Gene3D" id="3.30.1490.480">
    <property type="entry name" value="Endolytic murein transglycosylase"/>
    <property type="match status" value="1"/>
</dbReference>
<dbReference type="PANTHER" id="PTHR30518:SF2">
    <property type="entry name" value="ENDOLYTIC MUREIN TRANSGLYCOSYLASE"/>
    <property type="match status" value="1"/>
</dbReference>